<dbReference type="Proteomes" id="UP000648239">
    <property type="component" value="Unassembled WGS sequence"/>
</dbReference>
<dbReference type="Gene3D" id="3.20.20.70">
    <property type="entry name" value="Aldolase class I"/>
    <property type="match status" value="1"/>
</dbReference>
<dbReference type="SUPFAM" id="SSF51412">
    <property type="entry name" value="Inosine monophosphate dehydrogenase (IMPDH)"/>
    <property type="match status" value="1"/>
</dbReference>
<keyword evidence="1" id="KW-0285">Flavoprotein</keyword>
<evidence type="ECO:0000313" key="6">
    <source>
        <dbReference type="Proteomes" id="UP000648239"/>
    </source>
</evidence>
<protein>
    <submittedName>
        <fullName evidence="5">Nitronate monooxygenase</fullName>
    </submittedName>
</protein>
<dbReference type="InterPro" id="IPR004136">
    <property type="entry name" value="NMO"/>
</dbReference>
<keyword evidence="3" id="KW-0560">Oxidoreductase</keyword>
<keyword evidence="5" id="KW-0503">Monooxygenase</keyword>
<evidence type="ECO:0000256" key="1">
    <source>
        <dbReference type="ARBA" id="ARBA00022630"/>
    </source>
</evidence>
<name>A0A8J7CCB6_9BACT</name>
<evidence type="ECO:0000256" key="4">
    <source>
        <dbReference type="SAM" id="MobiDB-lite"/>
    </source>
</evidence>
<dbReference type="PANTHER" id="PTHR32332:SF33">
    <property type="entry name" value="NITRONATE MONOOXYGENASE DOMAIN-CONTAINING PROTEIN"/>
    <property type="match status" value="1"/>
</dbReference>
<proteinExistence type="predicted"/>
<gene>
    <name evidence="5" type="ORF">IFK94_03795</name>
</gene>
<comment type="caution">
    <text evidence="5">The sequence shown here is derived from an EMBL/GenBank/DDBJ whole genome shotgun (WGS) entry which is preliminary data.</text>
</comment>
<organism evidence="5 6">
    <name type="scientific">Candidatus Polarisedimenticola svalbardensis</name>
    <dbReference type="NCBI Taxonomy" id="2886004"/>
    <lineage>
        <taxon>Bacteria</taxon>
        <taxon>Pseudomonadati</taxon>
        <taxon>Acidobacteriota</taxon>
        <taxon>Candidatus Polarisedimenticolia</taxon>
        <taxon>Candidatus Polarisedimenticolales</taxon>
        <taxon>Candidatus Polarisedimenticolaceae</taxon>
        <taxon>Candidatus Polarisedimenticola</taxon>
    </lineage>
</organism>
<dbReference type="GO" id="GO:0018580">
    <property type="term" value="F:nitronate monooxygenase activity"/>
    <property type="evidence" value="ECO:0007669"/>
    <property type="project" value="InterPro"/>
</dbReference>
<dbReference type="InterPro" id="IPR013785">
    <property type="entry name" value="Aldolase_TIM"/>
</dbReference>
<accession>A0A8J7CCB6</accession>
<sequence length="497" mass="54013">MDGSWNKLPTIIQGGMGVAVSNWNLANAVSRLGQLGVVSGTAIDTVFARRLQLGDPGGHLRRAMDSFPVAEMVKRVRETWFVPGGKEPGEPFRLVSRSTAEMKKAWTELMIVSNFSEVFLAREGHDNPVGINFLEKVQLPTMPSVFGAMLAGVGCVLMGAGIPLTIPGILDGLARWEPVELNLRVEGKNGGDAYALRFDPNEFVPVANRPELSRPKFLGIVSSDVIARTLARKANGHVDGFVVENHTAGGHNAPPRRVGKREQQPAVQDQAVYGEKDRPDLEKVRALGRPFWLAGSYGSPESLGAAVEAGASGIQVGTAFAFCTESGTASRIKDEVLRQCVSGEFKAITDCRASPTGFPFKLIVLKDSLTDLDRRPRERICDLGYLRQPYRDDLGRLHYRCAAEPVDNFVRKGGSVEEAEQKQCLCNGLLATIGLGQVRGDGVELPIVTAGQDFEPVNRMVQRAGVKYTAADVLEFLLERSTAQRTVAIPDHDLIRT</sequence>
<dbReference type="CDD" id="cd04730">
    <property type="entry name" value="NPD_like"/>
    <property type="match status" value="1"/>
</dbReference>
<dbReference type="AlphaFoldDB" id="A0A8J7CCB6"/>
<reference evidence="5 6" key="1">
    <citation type="submission" date="2020-08" db="EMBL/GenBank/DDBJ databases">
        <title>Acidobacteriota in marine sediments use diverse sulfur dissimilation pathways.</title>
        <authorList>
            <person name="Wasmund K."/>
        </authorList>
    </citation>
    <scope>NUCLEOTIDE SEQUENCE [LARGE SCALE GENOMIC DNA]</scope>
    <source>
        <strain evidence="5">MAG AM4</strain>
    </source>
</reference>
<evidence type="ECO:0000313" key="5">
    <source>
        <dbReference type="EMBL" id="MBD3867227.1"/>
    </source>
</evidence>
<dbReference type="PANTHER" id="PTHR32332">
    <property type="entry name" value="2-NITROPROPANE DIOXYGENASE"/>
    <property type="match status" value="1"/>
</dbReference>
<evidence type="ECO:0000256" key="3">
    <source>
        <dbReference type="ARBA" id="ARBA00023002"/>
    </source>
</evidence>
<evidence type="ECO:0000256" key="2">
    <source>
        <dbReference type="ARBA" id="ARBA00022643"/>
    </source>
</evidence>
<dbReference type="EMBL" id="JACXWD010000007">
    <property type="protein sequence ID" value="MBD3867227.1"/>
    <property type="molecule type" value="Genomic_DNA"/>
</dbReference>
<feature type="region of interest" description="Disordered" evidence="4">
    <location>
        <begin position="244"/>
        <end position="268"/>
    </location>
</feature>
<keyword evidence="2" id="KW-0288">FMN</keyword>